<dbReference type="GO" id="GO:0016705">
    <property type="term" value="F:oxidoreductase activity, acting on paired donors, with incorporation or reduction of molecular oxygen"/>
    <property type="evidence" value="ECO:0007669"/>
    <property type="project" value="InterPro"/>
</dbReference>
<dbReference type="InterPro" id="IPR002401">
    <property type="entry name" value="Cyt_P450_E_grp-I"/>
</dbReference>
<dbReference type="EMBL" id="KV878139">
    <property type="protein sequence ID" value="OJJ08173.1"/>
    <property type="molecule type" value="Genomic_DNA"/>
</dbReference>
<dbReference type="Gene3D" id="1.10.630.10">
    <property type="entry name" value="Cytochrome P450"/>
    <property type="match status" value="1"/>
</dbReference>
<evidence type="ECO:0000256" key="3">
    <source>
        <dbReference type="ARBA" id="ARBA00010617"/>
    </source>
</evidence>
<feature type="transmembrane region" description="Helical" evidence="14">
    <location>
        <begin position="23"/>
        <end position="42"/>
    </location>
</feature>
<reference evidence="16" key="1">
    <citation type="journal article" date="2017" name="Genome Biol.">
        <title>Comparative genomics reveals high biological diversity and specific adaptations in the industrially and medically important fungal genus Aspergillus.</title>
        <authorList>
            <person name="de Vries R.P."/>
            <person name="Riley R."/>
            <person name="Wiebenga A."/>
            <person name="Aguilar-Osorio G."/>
            <person name="Amillis S."/>
            <person name="Uchima C.A."/>
            <person name="Anderluh G."/>
            <person name="Asadollahi M."/>
            <person name="Askin M."/>
            <person name="Barry K."/>
            <person name="Battaglia E."/>
            <person name="Bayram O."/>
            <person name="Benocci T."/>
            <person name="Braus-Stromeyer S.A."/>
            <person name="Caldana C."/>
            <person name="Canovas D."/>
            <person name="Cerqueira G.C."/>
            <person name="Chen F."/>
            <person name="Chen W."/>
            <person name="Choi C."/>
            <person name="Clum A."/>
            <person name="Dos Santos R.A."/>
            <person name="Damasio A.R."/>
            <person name="Diallinas G."/>
            <person name="Emri T."/>
            <person name="Fekete E."/>
            <person name="Flipphi M."/>
            <person name="Freyberg S."/>
            <person name="Gallo A."/>
            <person name="Gournas C."/>
            <person name="Habgood R."/>
            <person name="Hainaut M."/>
            <person name="Harispe M.L."/>
            <person name="Henrissat B."/>
            <person name="Hilden K.S."/>
            <person name="Hope R."/>
            <person name="Hossain A."/>
            <person name="Karabika E."/>
            <person name="Karaffa L."/>
            <person name="Karanyi Z."/>
            <person name="Krasevec N."/>
            <person name="Kuo A."/>
            <person name="Kusch H."/>
            <person name="LaButti K."/>
            <person name="Lagendijk E.L."/>
            <person name="Lapidus A."/>
            <person name="Levasseur A."/>
            <person name="Lindquist E."/>
            <person name="Lipzen A."/>
            <person name="Logrieco A.F."/>
            <person name="MacCabe A."/>
            <person name="Maekelae M.R."/>
            <person name="Malavazi I."/>
            <person name="Melin P."/>
            <person name="Meyer V."/>
            <person name="Mielnichuk N."/>
            <person name="Miskei M."/>
            <person name="Molnar A.P."/>
            <person name="Mule G."/>
            <person name="Ngan C.Y."/>
            <person name="Orejas M."/>
            <person name="Orosz E."/>
            <person name="Ouedraogo J.P."/>
            <person name="Overkamp K.M."/>
            <person name="Park H.-S."/>
            <person name="Perrone G."/>
            <person name="Piumi F."/>
            <person name="Punt P.J."/>
            <person name="Ram A.F."/>
            <person name="Ramon A."/>
            <person name="Rauscher S."/>
            <person name="Record E."/>
            <person name="Riano-Pachon D.M."/>
            <person name="Robert V."/>
            <person name="Roehrig J."/>
            <person name="Ruller R."/>
            <person name="Salamov A."/>
            <person name="Salih N.S."/>
            <person name="Samson R.A."/>
            <person name="Sandor E."/>
            <person name="Sanguinetti M."/>
            <person name="Schuetze T."/>
            <person name="Sepcic K."/>
            <person name="Shelest E."/>
            <person name="Sherlock G."/>
            <person name="Sophianopoulou V."/>
            <person name="Squina F.M."/>
            <person name="Sun H."/>
            <person name="Susca A."/>
            <person name="Todd R.B."/>
            <person name="Tsang A."/>
            <person name="Unkles S.E."/>
            <person name="van de Wiele N."/>
            <person name="van Rossen-Uffink D."/>
            <person name="Oliveira J.V."/>
            <person name="Vesth T.C."/>
            <person name="Visser J."/>
            <person name="Yu J.-H."/>
            <person name="Zhou M."/>
            <person name="Andersen M.R."/>
            <person name="Archer D.B."/>
            <person name="Baker S.E."/>
            <person name="Benoit I."/>
            <person name="Brakhage A.A."/>
            <person name="Braus G.H."/>
            <person name="Fischer R."/>
            <person name="Frisvad J.C."/>
            <person name="Goldman G.H."/>
            <person name="Houbraken J."/>
            <person name="Oakley B."/>
            <person name="Pocsi I."/>
            <person name="Scazzocchio C."/>
            <person name="Seiboth B."/>
            <person name="vanKuyk P.A."/>
            <person name="Wortman J."/>
            <person name="Dyer P.S."/>
            <person name="Grigoriev I.V."/>
        </authorList>
    </citation>
    <scope>NUCLEOTIDE SEQUENCE [LARGE SCALE GENOMIC DNA]</scope>
    <source>
        <strain evidence="16">CBS 583.65</strain>
    </source>
</reference>
<name>A0A1L9Q329_ASPVE</name>
<dbReference type="GO" id="GO:0016020">
    <property type="term" value="C:membrane"/>
    <property type="evidence" value="ECO:0007669"/>
    <property type="project" value="UniProtKB-SubCell"/>
</dbReference>
<dbReference type="Proteomes" id="UP000184073">
    <property type="component" value="Unassembled WGS sequence"/>
</dbReference>
<dbReference type="OrthoDB" id="1844152at2759"/>
<evidence type="ECO:0000256" key="6">
    <source>
        <dbReference type="ARBA" id="ARBA00022723"/>
    </source>
</evidence>
<keyword evidence="16" id="KW-1185">Reference proteome</keyword>
<dbReference type="AlphaFoldDB" id="A0A1L9Q329"/>
<dbReference type="CDD" id="cd11041">
    <property type="entry name" value="CYP503A1-like"/>
    <property type="match status" value="1"/>
</dbReference>
<evidence type="ECO:0000256" key="1">
    <source>
        <dbReference type="ARBA" id="ARBA00001971"/>
    </source>
</evidence>
<keyword evidence="5 14" id="KW-0812">Transmembrane</keyword>
<keyword evidence="4 12" id="KW-0349">Heme</keyword>
<dbReference type="GO" id="GO:0005506">
    <property type="term" value="F:iron ion binding"/>
    <property type="evidence" value="ECO:0007669"/>
    <property type="project" value="InterPro"/>
</dbReference>
<feature type="binding site" description="axial binding residue" evidence="12">
    <location>
        <position position="462"/>
    </location>
    <ligand>
        <name>heme</name>
        <dbReference type="ChEBI" id="CHEBI:30413"/>
    </ligand>
    <ligandPart>
        <name>Fe</name>
        <dbReference type="ChEBI" id="CHEBI:18248"/>
    </ligandPart>
</feature>
<evidence type="ECO:0000256" key="7">
    <source>
        <dbReference type="ARBA" id="ARBA00022989"/>
    </source>
</evidence>
<dbReference type="GO" id="GO:0020037">
    <property type="term" value="F:heme binding"/>
    <property type="evidence" value="ECO:0007669"/>
    <property type="project" value="InterPro"/>
</dbReference>
<evidence type="ECO:0000256" key="12">
    <source>
        <dbReference type="PIRSR" id="PIRSR602401-1"/>
    </source>
</evidence>
<dbReference type="STRING" id="1036611.A0A1L9Q329"/>
<keyword evidence="6 12" id="KW-0479">Metal-binding</keyword>
<organism evidence="15 16">
    <name type="scientific">Aspergillus versicolor CBS 583.65</name>
    <dbReference type="NCBI Taxonomy" id="1036611"/>
    <lineage>
        <taxon>Eukaryota</taxon>
        <taxon>Fungi</taxon>
        <taxon>Dikarya</taxon>
        <taxon>Ascomycota</taxon>
        <taxon>Pezizomycotina</taxon>
        <taxon>Eurotiomycetes</taxon>
        <taxon>Eurotiomycetidae</taxon>
        <taxon>Eurotiales</taxon>
        <taxon>Aspergillaceae</taxon>
        <taxon>Aspergillus</taxon>
        <taxon>Aspergillus subgen. Nidulantes</taxon>
    </lineage>
</organism>
<dbReference type="GO" id="GO:0004497">
    <property type="term" value="F:monooxygenase activity"/>
    <property type="evidence" value="ECO:0007669"/>
    <property type="project" value="UniProtKB-KW"/>
</dbReference>
<protein>
    <recommendedName>
        <fullName evidence="17">Cytochrome P450 monooxygenase</fullName>
    </recommendedName>
</protein>
<keyword evidence="8 13" id="KW-0560">Oxidoreductase</keyword>
<evidence type="ECO:0000256" key="11">
    <source>
        <dbReference type="ARBA" id="ARBA00023136"/>
    </source>
</evidence>
<evidence type="ECO:0008006" key="17">
    <source>
        <dbReference type="Google" id="ProtNLM"/>
    </source>
</evidence>
<sequence length="521" mass="58482">MDLHAVQNISTADVFENVETRPYISIALLVTSIIAVLVSYSVREHPLANAPLVTEKPFWDFTGKKAREAFAANARAVIKQGFAKVGAARPFRIISDQGEMLILPPSLANDIRNIDALSHAEFMKETTCAEVPGFEPYLESTGTTLLTDMTKTKLMSAMKRLTNPLSETCSNACKDLFPEDNEWHEVVLKDELLDLVARLSSTIFLGDEEVAQDPAWLKITKEYTVDSFIASHQLRTYPRFIRPFIARFLPQAQKVRAQLREAEAIITPVIEKRRAEKATSAVTAERYDSIEWLEQVAEEKGIKYSPAAMQLTLALSAIHTTTDLLTTTMYEILQHPETIQLLRDEVATVTANGGLKHSSLYNLKLMDSVIKEAQRLKPVLSINMVRTATEDIDLPDGFQIPQGTRLGVSSHASWDPKIFPNPEKFEPYRFVRLREQPGQENVWQLTTTRPEQIAFGHGQHACPGRFLAANEVKIALCHLLLKHDWELSDISMPTAISHGIMLDSDPTVKVKVRSRLSEIQL</sequence>
<dbReference type="PROSITE" id="PS00086">
    <property type="entry name" value="CYTOCHROME_P450"/>
    <property type="match status" value="1"/>
</dbReference>
<gene>
    <name evidence="15" type="ORF">ASPVEDRAFT_155886</name>
</gene>
<dbReference type="InterPro" id="IPR036396">
    <property type="entry name" value="Cyt_P450_sf"/>
</dbReference>
<dbReference type="InterPro" id="IPR017972">
    <property type="entry name" value="Cyt_P450_CS"/>
</dbReference>
<keyword evidence="9 12" id="KW-0408">Iron</keyword>
<dbReference type="GeneID" id="63723998"/>
<evidence type="ECO:0000313" key="15">
    <source>
        <dbReference type="EMBL" id="OJJ08173.1"/>
    </source>
</evidence>
<evidence type="ECO:0000256" key="10">
    <source>
        <dbReference type="ARBA" id="ARBA00023033"/>
    </source>
</evidence>
<dbReference type="Pfam" id="PF00067">
    <property type="entry name" value="p450"/>
    <property type="match status" value="1"/>
</dbReference>
<evidence type="ECO:0000256" key="8">
    <source>
        <dbReference type="ARBA" id="ARBA00023002"/>
    </source>
</evidence>
<evidence type="ECO:0000313" key="16">
    <source>
        <dbReference type="Proteomes" id="UP000184073"/>
    </source>
</evidence>
<evidence type="ECO:0000256" key="13">
    <source>
        <dbReference type="RuleBase" id="RU000461"/>
    </source>
</evidence>
<comment type="cofactor">
    <cofactor evidence="1 12">
        <name>heme</name>
        <dbReference type="ChEBI" id="CHEBI:30413"/>
    </cofactor>
</comment>
<keyword evidence="10 13" id="KW-0503">Monooxygenase</keyword>
<evidence type="ECO:0000256" key="5">
    <source>
        <dbReference type="ARBA" id="ARBA00022692"/>
    </source>
</evidence>
<evidence type="ECO:0000256" key="2">
    <source>
        <dbReference type="ARBA" id="ARBA00004167"/>
    </source>
</evidence>
<dbReference type="PRINTS" id="PR00385">
    <property type="entry name" value="P450"/>
</dbReference>
<keyword evidence="11 14" id="KW-0472">Membrane</keyword>
<dbReference type="InterPro" id="IPR001128">
    <property type="entry name" value="Cyt_P450"/>
</dbReference>
<evidence type="ECO:0000256" key="9">
    <source>
        <dbReference type="ARBA" id="ARBA00023004"/>
    </source>
</evidence>
<dbReference type="PRINTS" id="PR00463">
    <property type="entry name" value="EP450I"/>
</dbReference>
<comment type="similarity">
    <text evidence="3 13">Belongs to the cytochrome P450 family.</text>
</comment>
<dbReference type="RefSeq" id="XP_040673935.1">
    <property type="nucleotide sequence ID" value="XM_040808487.1"/>
</dbReference>
<dbReference type="VEuPathDB" id="FungiDB:ASPVEDRAFT_155886"/>
<proteinExistence type="inferred from homology"/>
<dbReference type="PANTHER" id="PTHR46206">
    <property type="entry name" value="CYTOCHROME P450"/>
    <property type="match status" value="1"/>
</dbReference>
<evidence type="ECO:0000256" key="4">
    <source>
        <dbReference type="ARBA" id="ARBA00022617"/>
    </source>
</evidence>
<accession>A0A1L9Q329</accession>
<evidence type="ECO:0000256" key="14">
    <source>
        <dbReference type="SAM" id="Phobius"/>
    </source>
</evidence>
<dbReference type="PANTHER" id="PTHR46206:SF2">
    <property type="entry name" value="CYTOCHROME P450 MONOOXYGENASE AUSG-RELATED"/>
    <property type="match status" value="1"/>
</dbReference>
<keyword evidence="7 14" id="KW-1133">Transmembrane helix</keyword>
<dbReference type="GO" id="GO:0019748">
    <property type="term" value="P:secondary metabolic process"/>
    <property type="evidence" value="ECO:0007669"/>
    <property type="project" value="UniProtKB-ARBA"/>
</dbReference>
<comment type="subcellular location">
    <subcellularLocation>
        <location evidence="2">Membrane</location>
        <topology evidence="2">Single-pass membrane protein</topology>
    </subcellularLocation>
</comment>
<dbReference type="SUPFAM" id="SSF48264">
    <property type="entry name" value="Cytochrome P450"/>
    <property type="match status" value="1"/>
</dbReference>